<proteinExistence type="predicted"/>
<reference evidence="1 2" key="1">
    <citation type="submission" date="2019-09" db="EMBL/GenBank/DDBJ databases">
        <title>Complete Genome Sequence of Janibacter melonis M714 with both human health impact and industrial applications.</title>
        <authorList>
            <person name="Jin M."/>
            <person name="Zhao Q.R."/>
        </authorList>
    </citation>
    <scope>NUCLEOTIDE SEQUENCE [LARGE SCALE GENOMIC DNA]</scope>
    <source>
        <strain evidence="1 2">M714</strain>
    </source>
</reference>
<dbReference type="KEGG" id="jme:EEW87_010175"/>
<accession>A0A5P8FML7</accession>
<organism evidence="1 2">
    <name type="scientific">Janibacter melonis</name>
    <dbReference type="NCBI Taxonomy" id="262209"/>
    <lineage>
        <taxon>Bacteria</taxon>
        <taxon>Bacillati</taxon>
        <taxon>Actinomycetota</taxon>
        <taxon>Actinomycetes</taxon>
        <taxon>Micrococcales</taxon>
        <taxon>Intrasporangiaceae</taxon>
        <taxon>Janibacter</taxon>
    </lineage>
</organism>
<dbReference type="Proteomes" id="UP000271708">
    <property type="component" value="Chromosome"/>
</dbReference>
<dbReference type="OrthoDB" id="9790578at2"/>
<dbReference type="RefSeq" id="WP_123093304.1">
    <property type="nucleotide sequence ID" value="NZ_CP044548.2"/>
</dbReference>
<gene>
    <name evidence="1" type="ORF">EEW87_010175</name>
</gene>
<dbReference type="GeneID" id="59161533"/>
<sequence>MTAPPSTLVPREQWLPLARAHEEAVDALTAGHRERRARGEKHPVEDFLFDYYRHRVGHLRRWHPGHGVVLGDAPEYEGRTGYVVQDGAAEVDLDEVLERRGASVERVRALLTATLGRPAHLGCFGMHEWAMVYRLAPGEQRHEQLPLRLGQAATDEVVERSTVRCSHFDAYRFFTEPARPLNALRPTREAQVAMEQPGCLHAGMDLYKWCFTLAPLVPSALTLDAFLLAREIRVLDMQASPYDVSAYGLDAVAVETPAGRAEYARRQRDFAVRSDALRRRLLEALPA</sequence>
<name>A0A5P8FML7_9MICO</name>
<protein>
    <submittedName>
        <fullName evidence="1">3-methyladenine DNA glycosylase</fullName>
    </submittedName>
</protein>
<evidence type="ECO:0000313" key="1">
    <source>
        <dbReference type="EMBL" id="QFQ30578.1"/>
    </source>
</evidence>
<dbReference type="EMBL" id="CP044548">
    <property type="protein sequence ID" value="QFQ30578.1"/>
    <property type="molecule type" value="Genomic_DNA"/>
</dbReference>
<evidence type="ECO:0000313" key="2">
    <source>
        <dbReference type="Proteomes" id="UP000271708"/>
    </source>
</evidence>
<dbReference type="AlphaFoldDB" id="A0A5P8FML7"/>